<evidence type="ECO:0000313" key="4">
    <source>
        <dbReference type="Proteomes" id="UP001567538"/>
    </source>
</evidence>
<accession>A0ABD1GM22</accession>
<dbReference type="InterPro" id="IPR043454">
    <property type="entry name" value="NPH3/RPT2-like"/>
</dbReference>
<name>A0ABD1GM22_SALDI</name>
<dbReference type="PROSITE" id="PS50097">
    <property type="entry name" value="BTB"/>
    <property type="match status" value="1"/>
</dbReference>
<evidence type="ECO:0000313" key="3">
    <source>
        <dbReference type="EMBL" id="KAL1544088.1"/>
    </source>
</evidence>
<dbReference type="Proteomes" id="UP001567538">
    <property type="component" value="Unassembled WGS sequence"/>
</dbReference>
<dbReference type="Gene3D" id="3.30.710.10">
    <property type="entry name" value="Potassium Channel Kv1.1, Chain A"/>
    <property type="match status" value="1"/>
</dbReference>
<comment type="caution">
    <text evidence="3">The sequence shown here is derived from an EMBL/GenBank/DDBJ whole genome shotgun (WGS) entry which is preliminary data.</text>
</comment>
<dbReference type="InterPro" id="IPR000210">
    <property type="entry name" value="BTB/POZ_dom"/>
</dbReference>
<dbReference type="SUPFAM" id="SSF54695">
    <property type="entry name" value="POZ domain"/>
    <property type="match status" value="1"/>
</dbReference>
<keyword evidence="4" id="KW-1185">Reference proteome</keyword>
<dbReference type="AlphaFoldDB" id="A0ABD1GM22"/>
<sequence>MLKALASIITYVVVRIFTLFYSSRLQSDITVVVDEVKFHLHKSPLISRCGKIATIFEESESSTEMTLQVPLEEFPGGGDTFFIVVKFCYDWRLEFTPKNIVILYCAADYLSMTDDYGEDNLLFKSESYFHKHILKNWKDCILALQSCELVIPRADKLQIISRCIKTLSVMICTNPSLFGWPMMMYGSLQRTGGSILWNGINTGVKIHSNESN</sequence>
<reference evidence="3 4" key="1">
    <citation type="submission" date="2024-06" db="EMBL/GenBank/DDBJ databases">
        <title>A chromosome level genome sequence of Diviner's sage (Salvia divinorum).</title>
        <authorList>
            <person name="Ford S.A."/>
            <person name="Ro D.-K."/>
            <person name="Ness R.W."/>
            <person name="Phillips M.A."/>
        </authorList>
    </citation>
    <scope>NUCLEOTIDE SEQUENCE [LARGE SCALE GENOMIC DNA]</scope>
    <source>
        <strain evidence="3">SAF-2024a</strain>
        <tissue evidence="3">Leaf</tissue>
    </source>
</reference>
<organism evidence="3 4">
    <name type="scientific">Salvia divinorum</name>
    <name type="common">Maria pastora</name>
    <name type="synonym">Diviner's sage</name>
    <dbReference type="NCBI Taxonomy" id="28513"/>
    <lineage>
        <taxon>Eukaryota</taxon>
        <taxon>Viridiplantae</taxon>
        <taxon>Streptophyta</taxon>
        <taxon>Embryophyta</taxon>
        <taxon>Tracheophyta</taxon>
        <taxon>Spermatophyta</taxon>
        <taxon>Magnoliopsida</taxon>
        <taxon>eudicotyledons</taxon>
        <taxon>Gunneridae</taxon>
        <taxon>Pentapetalae</taxon>
        <taxon>asterids</taxon>
        <taxon>lamiids</taxon>
        <taxon>Lamiales</taxon>
        <taxon>Lamiaceae</taxon>
        <taxon>Nepetoideae</taxon>
        <taxon>Mentheae</taxon>
        <taxon>Salviinae</taxon>
        <taxon>Salvia</taxon>
        <taxon>Salvia subgen. Calosphace</taxon>
    </lineage>
</organism>
<gene>
    <name evidence="3" type="ORF">AAHA92_20984</name>
</gene>
<dbReference type="PANTHER" id="PTHR32370">
    <property type="entry name" value="OS12G0117600 PROTEIN"/>
    <property type="match status" value="1"/>
</dbReference>
<dbReference type="InterPro" id="IPR011333">
    <property type="entry name" value="SKP1/BTB/POZ_sf"/>
</dbReference>
<evidence type="ECO:0000256" key="1">
    <source>
        <dbReference type="ARBA" id="ARBA00004906"/>
    </source>
</evidence>
<comment type="pathway">
    <text evidence="1">Protein modification; protein ubiquitination.</text>
</comment>
<evidence type="ECO:0000259" key="2">
    <source>
        <dbReference type="PROSITE" id="PS50097"/>
    </source>
</evidence>
<dbReference type="SMART" id="SM00225">
    <property type="entry name" value="BTB"/>
    <property type="match status" value="1"/>
</dbReference>
<dbReference type="Pfam" id="PF00651">
    <property type="entry name" value="BTB"/>
    <property type="match status" value="1"/>
</dbReference>
<proteinExistence type="predicted"/>
<protein>
    <submittedName>
        <fullName evidence="3">BTB/POZ domain-containing protein-like protein isoform X2</fullName>
    </submittedName>
</protein>
<dbReference type="EMBL" id="JBEAFC010000008">
    <property type="protein sequence ID" value="KAL1544088.1"/>
    <property type="molecule type" value="Genomic_DNA"/>
</dbReference>
<feature type="domain" description="BTB" evidence="2">
    <location>
        <begin position="27"/>
        <end position="97"/>
    </location>
</feature>